<comment type="caution">
    <text evidence="11">The sequence shown here is derived from an EMBL/GenBank/DDBJ whole genome shotgun (WGS) entry which is preliminary data.</text>
</comment>
<comment type="similarity">
    <text evidence="7">Belongs to the MurCDEF family.</text>
</comment>
<accession>A0A1F5ZR49</accession>
<feature type="binding site" evidence="7">
    <location>
        <begin position="113"/>
        <end position="119"/>
    </location>
    <ligand>
        <name>ATP</name>
        <dbReference type="ChEBI" id="CHEBI:30616"/>
    </ligand>
</feature>
<dbReference type="Gene3D" id="3.40.1190.10">
    <property type="entry name" value="Mur-like, catalytic domain"/>
    <property type="match status" value="1"/>
</dbReference>
<evidence type="ECO:0000256" key="4">
    <source>
        <dbReference type="ARBA" id="ARBA00022598"/>
    </source>
</evidence>
<dbReference type="UniPathway" id="UPA00219"/>
<feature type="domain" description="Mur ligase C-terminal" evidence="9">
    <location>
        <begin position="316"/>
        <end position="433"/>
    </location>
</feature>
<keyword evidence="3 7" id="KW-0963">Cytoplasm</keyword>
<dbReference type="GO" id="GO:0071555">
    <property type="term" value="P:cell wall organization"/>
    <property type="evidence" value="ECO:0007669"/>
    <property type="project" value="UniProtKB-KW"/>
</dbReference>
<gene>
    <name evidence="7" type="primary">murD</name>
    <name evidence="11" type="ORF">A2875_01280</name>
</gene>
<evidence type="ECO:0000313" key="12">
    <source>
        <dbReference type="Proteomes" id="UP000177416"/>
    </source>
</evidence>
<dbReference type="EC" id="6.3.2.9" evidence="7 8"/>
<evidence type="ECO:0000256" key="3">
    <source>
        <dbReference type="ARBA" id="ARBA00022490"/>
    </source>
</evidence>
<dbReference type="Proteomes" id="UP000177416">
    <property type="component" value="Unassembled WGS sequence"/>
</dbReference>
<name>A0A1F5ZR49_9BACT</name>
<comment type="pathway">
    <text evidence="2 7 8">Cell wall biogenesis; peptidoglycan biosynthesis.</text>
</comment>
<proteinExistence type="inferred from homology"/>
<dbReference type="InterPro" id="IPR013221">
    <property type="entry name" value="Mur_ligase_cen"/>
</dbReference>
<dbReference type="GO" id="GO:0008360">
    <property type="term" value="P:regulation of cell shape"/>
    <property type="evidence" value="ECO:0007669"/>
    <property type="project" value="UniProtKB-KW"/>
</dbReference>
<dbReference type="HAMAP" id="MF_00639">
    <property type="entry name" value="MurD"/>
    <property type="match status" value="1"/>
</dbReference>
<dbReference type="Pfam" id="PF21799">
    <property type="entry name" value="MurD-like_N"/>
    <property type="match status" value="1"/>
</dbReference>
<evidence type="ECO:0000259" key="10">
    <source>
        <dbReference type="Pfam" id="PF08245"/>
    </source>
</evidence>
<evidence type="ECO:0000256" key="7">
    <source>
        <dbReference type="HAMAP-Rule" id="MF_00639"/>
    </source>
</evidence>
<keyword evidence="7 8" id="KW-0131">Cell cycle</keyword>
<dbReference type="GO" id="GO:0005737">
    <property type="term" value="C:cytoplasm"/>
    <property type="evidence" value="ECO:0007669"/>
    <property type="project" value="UniProtKB-SubCell"/>
</dbReference>
<comment type="subcellular location">
    <subcellularLocation>
        <location evidence="1 7 8">Cytoplasm</location>
    </subcellularLocation>
</comment>
<evidence type="ECO:0000259" key="9">
    <source>
        <dbReference type="Pfam" id="PF02875"/>
    </source>
</evidence>
<reference evidence="11 12" key="1">
    <citation type="journal article" date="2016" name="Nat. Commun.">
        <title>Thousands of microbial genomes shed light on interconnected biogeochemical processes in an aquifer system.</title>
        <authorList>
            <person name="Anantharaman K."/>
            <person name="Brown C.T."/>
            <person name="Hug L.A."/>
            <person name="Sharon I."/>
            <person name="Castelle C.J."/>
            <person name="Probst A.J."/>
            <person name="Thomas B.C."/>
            <person name="Singh A."/>
            <person name="Wilkins M.J."/>
            <person name="Karaoz U."/>
            <person name="Brodie E.L."/>
            <person name="Williams K.H."/>
            <person name="Hubbard S.S."/>
            <person name="Banfield J.F."/>
        </authorList>
    </citation>
    <scope>NUCLEOTIDE SEQUENCE [LARGE SCALE GENOMIC DNA]</scope>
</reference>
<comment type="catalytic activity">
    <reaction evidence="7 8">
        <text>UDP-N-acetyl-alpha-D-muramoyl-L-alanine + D-glutamate + ATP = UDP-N-acetyl-alpha-D-muramoyl-L-alanyl-D-glutamate + ADP + phosphate + H(+)</text>
        <dbReference type="Rhea" id="RHEA:16429"/>
        <dbReference type="ChEBI" id="CHEBI:15378"/>
        <dbReference type="ChEBI" id="CHEBI:29986"/>
        <dbReference type="ChEBI" id="CHEBI:30616"/>
        <dbReference type="ChEBI" id="CHEBI:43474"/>
        <dbReference type="ChEBI" id="CHEBI:83898"/>
        <dbReference type="ChEBI" id="CHEBI:83900"/>
        <dbReference type="ChEBI" id="CHEBI:456216"/>
        <dbReference type="EC" id="6.3.2.9"/>
    </reaction>
</comment>
<dbReference type="InterPro" id="IPR004101">
    <property type="entry name" value="Mur_ligase_C"/>
</dbReference>
<evidence type="ECO:0000256" key="2">
    <source>
        <dbReference type="ARBA" id="ARBA00004752"/>
    </source>
</evidence>
<keyword evidence="6 7" id="KW-0067">ATP-binding</keyword>
<evidence type="ECO:0000256" key="1">
    <source>
        <dbReference type="ARBA" id="ARBA00004496"/>
    </source>
</evidence>
<dbReference type="SUPFAM" id="SSF53623">
    <property type="entry name" value="MurD-like peptide ligases, catalytic domain"/>
    <property type="match status" value="1"/>
</dbReference>
<keyword evidence="7 8" id="KW-0961">Cell wall biogenesis/degradation</keyword>
<dbReference type="Gene3D" id="3.90.190.20">
    <property type="entry name" value="Mur ligase, C-terminal domain"/>
    <property type="match status" value="1"/>
</dbReference>
<dbReference type="Pfam" id="PF02875">
    <property type="entry name" value="Mur_ligase_C"/>
    <property type="match status" value="1"/>
</dbReference>
<dbReference type="PANTHER" id="PTHR43692:SF1">
    <property type="entry name" value="UDP-N-ACETYLMURAMOYLALANINE--D-GLUTAMATE LIGASE"/>
    <property type="match status" value="1"/>
</dbReference>
<dbReference type="SUPFAM" id="SSF53244">
    <property type="entry name" value="MurD-like peptide ligases, peptide-binding domain"/>
    <property type="match status" value="1"/>
</dbReference>
<evidence type="ECO:0000256" key="5">
    <source>
        <dbReference type="ARBA" id="ARBA00022741"/>
    </source>
</evidence>
<dbReference type="SUPFAM" id="SSF51984">
    <property type="entry name" value="MurCD N-terminal domain"/>
    <property type="match status" value="1"/>
</dbReference>
<evidence type="ECO:0000256" key="8">
    <source>
        <dbReference type="RuleBase" id="RU003664"/>
    </source>
</evidence>
<sequence length="456" mass="50250">MQTYKNKKVAIVGLSVEGLDSVDFFRSEDAIVTCCDRRMKEELGDTYTQLAKQDVTFHLGDEHLSNLSEFDIVVRTPGILLDTQELGRYKGILTSQTKLFFDLCRPSIIGVTGTKGKGTTSSLIAEMLRKSGKKVFLGGNVGTPLLSKVREMTDKDIVVLELSSFQLEDLTKSPHIAVVLPITQDHLANIDPLATNYHKSREDYVKAKFSIIAFQTKTDVIIANADNETSVSFAQHSAGRKYFVSRKQQTNAFVENHEVFVSWQEKIERICGLDEVILRGEHNLENIATASLAALVSGASLESVRNAAKQFKGLPHRLQFVDTVNGVAFYDDSFSTVPETTIAAIASFFEPIILIAGGSEKGSDFSDLGKIIVNSSVKTLIVIGTMTDRIVKAAEDAHFSGEIVTGLRTMEEVVKIVFARARPGDVVLLSPACASFDMFPNYKERGKQFAYEVSRL</sequence>
<keyword evidence="4 7" id="KW-0436">Ligase</keyword>
<dbReference type="Gene3D" id="3.40.50.720">
    <property type="entry name" value="NAD(P)-binding Rossmann-like Domain"/>
    <property type="match status" value="1"/>
</dbReference>
<feature type="domain" description="Mur ligase central" evidence="10">
    <location>
        <begin position="111"/>
        <end position="293"/>
    </location>
</feature>
<dbReference type="GO" id="GO:0005524">
    <property type="term" value="F:ATP binding"/>
    <property type="evidence" value="ECO:0007669"/>
    <property type="project" value="UniProtKB-UniRule"/>
</dbReference>
<dbReference type="AlphaFoldDB" id="A0A1F5ZR49"/>
<organism evidence="11 12">
    <name type="scientific">Candidatus Gottesmanbacteria bacterium RIFCSPHIGHO2_01_FULL_46_14</name>
    <dbReference type="NCBI Taxonomy" id="1798380"/>
    <lineage>
        <taxon>Bacteria</taxon>
        <taxon>Candidatus Gottesmaniibacteriota</taxon>
    </lineage>
</organism>
<dbReference type="GO" id="GO:0051301">
    <property type="term" value="P:cell division"/>
    <property type="evidence" value="ECO:0007669"/>
    <property type="project" value="UniProtKB-KW"/>
</dbReference>
<dbReference type="PANTHER" id="PTHR43692">
    <property type="entry name" value="UDP-N-ACETYLMURAMOYLALANINE--D-GLUTAMATE LIGASE"/>
    <property type="match status" value="1"/>
</dbReference>
<dbReference type="GO" id="GO:0008764">
    <property type="term" value="F:UDP-N-acetylmuramoylalanine-D-glutamate ligase activity"/>
    <property type="evidence" value="ECO:0007669"/>
    <property type="project" value="UniProtKB-UniRule"/>
</dbReference>
<comment type="function">
    <text evidence="7 8">Cell wall formation. Catalyzes the addition of glutamate to the nucleotide precursor UDP-N-acetylmuramoyl-L-alanine (UMA).</text>
</comment>
<dbReference type="InterPro" id="IPR036615">
    <property type="entry name" value="Mur_ligase_C_dom_sf"/>
</dbReference>
<dbReference type="EMBL" id="MFJJ01000011">
    <property type="protein sequence ID" value="OGG14863.1"/>
    <property type="molecule type" value="Genomic_DNA"/>
</dbReference>
<keyword evidence="7 8" id="KW-0132">Cell division</keyword>
<dbReference type="NCBIfam" id="TIGR01087">
    <property type="entry name" value="murD"/>
    <property type="match status" value="1"/>
</dbReference>
<keyword evidence="7 8" id="KW-0573">Peptidoglycan synthesis</keyword>
<protein>
    <recommendedName>
        <fullName evidence="7 8">UDP-N-acetylmuramoylalanine--D-glutamate ligase</fullName>
        <ecNumber evidence="7 8">6.3.2.9</ecNumber>
    </recommendedName>
    <alternativeName>
        <fullName evidence="7">D-glutamic acid-adding enzyme</fullName>
    </alternativeName>
    <alternativeName>
        <fullName evidence="7">UDP-N-acetylmuramoyl-L-alanyl-D-glutamate synthetase</fullName>
    </alternativeName>
</protein>
<evidence type="ECO:0000313" key="11">
    <source>
        <dbReference type="EMBL" id="OGG14863.1"/>
    </source>
</evidence>
<dbReference type="InterPro" id="IPR036565">
    <property type="entry name" value="Mur-like_cat_sf"/>
</dbReference>
<dbReference type="InterPro" id="IPR005762">
    <property type="entry name" value="MurD"/>
</dbReference>
<keyword evidence="5 7" id="KW-0547">Nucleotide-binding</keyword>
<keyword evidence="7 8" id="KW-0133">Cell shape</keyword>
<evidence type="ECO:0000256" key="6">
    <source>
        <dbReference type="ARBA" id="ARBA00022840"/>
    </source>
</evidence>
<dbReference type="Pfam" id="PF08245">
    <property type="entry name" value="Mur_ligase_M"/>
    <property type="match status" value="1"/>
</dbReference>
<dbReference type="GO" id="GO:0009252">
    <property type="term" value="P:peptidoglycan biosynthetic process"/>
    <property type="evidence" value="ECO:0007669"/>
    <property type="project" value="UniProtKB-UniRule"/>
</dbReference>